<dbReference type="Proteomes" id="UP000829068">
    <property type="component" value="Segment"/>
</dbReference>
<proteinExistence type="predicted"/>
<keyword evidence="1" id="KW-0175">Coiled coil</keyword>
<keyword evidence="3" id="KW-1185">Reference proteome</keyword>
<organism evidence="2 3">
    <name type="scientific">Erwinia phage Micant</name>
    <dbReference type="NCBI Taxonomy" id="2923255"/>
    <lineage>
        <taxon>Viruses</taxon>
        <taxon>Duplodnaviria</taxon>
        <taxon>Heunggongvirae</taxon>
        <taxon>Uroviricota</taxon>
        <taxon>Caudoviricetes</taxon>
        <taxon>Autographivirales</taxon>
        <taxon>Autoscriptoviridae</taxon>
        <taxon>Slopekvirinae</taxon>
        <taxon>Micantvirus</taxon>
        <taxon>Micantvirus micant</taxon>
    </lineage>
</organism>
<feature type="coiled-coil region" evidence="1">
    <location>
        <begin position="13"/>
        <end position="80"/>
    </location>
</feature>
<dbReference type="EMBL" id="OM513679">
    <property type="protein sequence ID" value="UNA01084.1"/>
    <property type="molecule type" value="Genomic_DNA"/>
</dbReference>
<protein>
    <submittedName>
        <fullName evidence="2">Uncharacterized protein</fullName>
    </submittedName>
</protein>
<evidence type="ECO:0000313" key="3">
    <source>
        <dbReference type="Proteomes" id="UP000829068"/>
    </source>
</evidence>
<reference evidence="2 3" key="1">
    <citation type="journal article" date="2022" name="Arch. Virol.">
        <title>Two novel Erwinia amylovora bacteriophages, Loshitsa2 and Micant, isolated in Belarus.</title>
        <authorList>
            <person name="Besarab N.V."/>
            <person name="Letarov A.V."/>
            <person name="Kulikov E.E."/>
            <person name="Babenko V.V."/>
            <person name="Belalov I.S."/>
            <person name="Lagonenko A.L."/>
            <person name="Golomidova A.K."/>
            <person name="Evtushenkov A.N."/>
        </authorList>
    </citation>
    <scope>NUCLEOTIDE SEQUENCE [LARGE SCALE GENOMIC DNA]</scope>
</reference>
<gene>
    <name evidence="2" type="ORF">Micant_00007</name>
</gene>
<evidence type="ECO:0000313" key="2">
    <source>
        <dbReference type="EMBL" id="UNA01084.1"/>
    </source>
</evidence>
<sequence length="99" mass="10828">MFKLIQLLAAFVVRQYEKEALRLSKKVSKHDEAHTELELAFHNLAGESERELAEFLKAQAEKHSKRVAELAASRAELSAKDAAAQAASAKAITVKGALV</sequence>
<name>A0AAE9FMA3_9CAUD</name>
<accession>A0AAE9FMA3</accession>
<evidence type="ECO:0000256" key="1">
    <source>
        <dbReference type="SAM" id="Coils"/>
    </source>
</evidence>